<keyword evidence="2" id="KW-1003">Cell membrane</keyword>
<dbReference type="EMBL" id="FUYF01000011">
    <property type="protein sequence ID" value="SKA89763.1"/>
    <property type="molecule type" value="Genomic_DNA"/>
</dbReference>
<dbReference type="SUPFAM" id="SSF109755">
    <property type="entry name" value="PhoU-like"/>
    <property type="match status" value="1"/>
</dbReference>
<dbReference type="Pfam" id="PF01895">
    <property type="entry name" value="PhoU"/>
    <property type="match status" value="2"/>
</dbReference>
<evidence type="ECO:0000256" key="2">
    <source>
        <dbReference type="ARBA" id="ARBA00022475"/>
    </source>
</evidence>
<keyword evidence="3 6" id="KW-0812">Transmembrane</keyword>
<dbReference type="PANTHER" id="PTHR10010:SF46">
    <property type="entry name" value="SODIUM-DEPENDENT PHOSPHATE TRANSPORT PROTEIN 2B"/>
    <property type="match status" value="1"/>
</dbReference>
<dbReference type="InterPro" id="IPR004633">
    <property type="entry name" value="NaPi_cotrn-rel/YqeW-like"/>
</dbReference>
<feature type="transmembrane region" description="Helical" evidence="6">
    <location>
        <begin position="50"/>
        <end position="73"/>
    </location>
</feature>
<feature type="transmembrane region" description="Helical" evidence="6">
    <location>
        <begin position="85"/>
        <end position="104"/>
    </location>
</feature>
<keyword evidence="5 6" id="KW-0472">Membrane</keyword>
<evidence type="ECO:0000313" key="9">
    <source>
        <dbReference type="Proteomes" id="UP000190286"/>
    </source>
</evidence>
<feature type="transmembrane region" description="Helical" evidence="6">
    <location>
        <begin position="147"/>
        <end position="165"/>
    </location>
</feature>
<feature type="transmembrane region" description="Helical" evidence="6">
    <location>
        <begin position="185"/>
        <end position="208"/>
    </location>
</feature>
<comment type="subcellular location">
    <subcellularLocation>
        <location evidence="1">Cell membrane</location>
        <topology evidence="1">Multi-pass membrane protein</topology>
    </subcellularLocation>
</comment>
<evidence type="ECO:0000256" key="4">
    <source>
        <dbReference type="ARBA" id="ARBA00022989"/>
    </source>
</evidence>
<evidence type="ECO:0000313" key="8">
    <source>
        <dbReference type="EMBL" id="SKA89763.1"/>
    </source>
</evidence>
<reference evidence="8 9" key="1">
    <citation type="submission" date="2017-02" db="EMBL/GenBank/DDBJ databases">
        <authorList>
            <person name="Peterson S.W."/>
        </authorList>
    </citation>
    <scope>NUCLEOTIDE SEQUENCE [LARGE SCALE GENOMIC DNA]</scope>
    <source>
        <strain evidence="8 9">ATCC 27749</strain>
    </source>
</reference>
<organism evidence="8 9">
    <name type="scientific">Gemmiger formicilis</name>
    <dbReference type="NCBI Taxonomy" id="745368"/>
    <lineage>
        <taxon>Bacteria</taxon>
        <taxon>Bacillati</taxon>
        <taxon>Bacillota</taxon>
        <taxon>Clostridia</taxon>
        <taxon>Eubacteriales</taxon>
        <taxon>Gemmiger</taxon>
    </lineage>
</organism>
<dbReference type="NCBIfam" id="NF037997">
    <property type="entry name" value="Na_Pi_symport"/>
    <property type="match status" value="1"/>
</dbReference>
<dbReference type="OrthoDB" id="9763003at2"/>
<dbReference type="Proteomes" id="UP000190286">
    <property type="component" value="Unassembled WGS sequence"/>
</dbReference>
<dbReference type="InterPro" id="IPR003841">
    <property type="entry name" value="Na/Pi_transpt"/>
</dbReference>
<feature type="transmembrane region" description="Helical" evidence="6">
    <location>
        <begin position="288"/>
        <end position="309"/>
    </location>
</feature>
<evidence type="ECO:0000256" key="6">
    <source>
        <dbReference type="SAM" id="Phobius"/>
    </source>
</evidence>
<dbReference type="GeneID" id="93338417"/>
<feature type="domain" description="PhoU" evidence="7">
    <location>
        <begin position="356"/>
        <end position="439"/>
    </location>
</feature>
<evidence type="ECO:0000256" key="3">
    <source>
        <dbReference type="ARBA" id="ARBA00022692"/>
    </source>
</evidence>
<accession>A0A1T4XK34</accession>
<dbReference type="PANTHER" id="PTHR10010">
    <property type="entry name" value="SOLUTE CARRIER FAMILY 34 SODIUM PHOSPHATE , MEMBER 2-RELATED"/>
    <property type="match status" value="1"/>
</dbReference>
<evidence type="ECO:0000259" key="7">
    <source>
        <dbReference type="Pfam" id="PF01895"/>
    </source>
</evidence>
<dbReference type="GO" id="GO:0044341">
    <property type="term" value="P:sodium-dependent phosphate transport"/>
    <property type="evidence" value="ECO:0007669"/>
    <property type="project" value="InterPro"/>
</dbReference>
<dbReference type="AlphaFoldDB" id="A0A1T4XK34"/>
<name>A0A1T4XK34_9FIRM</name>
<dbReference type="Gene3D" id="1.20.58.220">
    <property type="entry name" value="Phosphate transport system protein phou homolog 2, domain 2"/>
    <property type="match status" value="1"/>
</dbReference>
<dbReference type="RefSeq" id="WP_078784865.1">
    <property type="nucleotide sequence ID" value="NZ_FUYF01000011.1"/>
</dbReference>
<feature type="domain" description="PhoU" evidence="7">
    <location>
        <begin position="465"/>
        <end position="541"/>
    </location>
</feature>
<dbReference type="NCBIfam" id="TIGR00704">
    <property type="entry name" value="NaPi_cotrn_rel"/>
    <property type="match status" value="1"/>
</dbReference>
<feature type="transmembrane region" description="Helical" evidence="6">
    <location>
        <begin position="116"/>
        <end position="135"/>
    </location>
</feature>
<proteinExistence type="predicted"/>
<protein>
    <submittedName>
        <fullName evidence="8">Phosphate:Na+ symporter</fullName>
    </submittedName>
</protein>
<dbReference type="GO" id="GO:0005436">
    <property type="term" value="F:sodium:phosphate symporter activity"/>
    <property type="evidence" value="ECO:0007669"/>
    <property type="project" value="InterPro"/>
</dbReference>
<feature type="transmembrane region" description="Helical" evidence="6">
    <location>
        <begin position="256"/>
        <end position="282"/>
    </location>
</feature>
<dbReference type="Pfam" id="PF02690">
    <property type="entry name" value="Na_Pi_cotrans"/>
    <property type="match status" value="1"/>
</dbReference>
<dbReference type="GO" id="GO:0005886">
    <property type="term" value="C:plasma membrane"/>
    <property type="evidence" value="ECO:0007669"/>
    <property type="project" value="UniProtKB-SubCell"/>
</dbReference>
<dbReference type="InterPro" id="IPR038078">
    <property type="entry name" value="PhoU-like_sf"/>
</dbReference>
<dbReference type="STRING" id="745368.SAMN02745178_01965"/>
<evidence type="ECO:0000256" key="5">
    <source>
        <dbReference type="ARBA" id="ARBA00023136"/>
    </source>
</evidence>
<keyword evidence="4 6" id="KW-1133">Transmembrane helix</keyword>
<evidence type="ECO:0000256" key="1">
    <source>
        <dbReference type="ARBA" id="ARBA00004651"/>
    </source>
</evidence>
<dbReference type="InterPro" id="IPR026022">
    <property type="entry name" value="PhoU_dom"/>
</dbReference>
<sequence>MTIFNVFTLMGGIAMFLYGMDLMGKALEQTAGSKLQGILSTMTSSPIRGLLLGMAVTAVIQSSGATTVMAVGFVNSGLMELHQAISVIMGANVGTTVTGWLLSLSGLEGDSFLTQMMNPTAWSPILGFIGIWMYMIGKDRKRGVGKILLGFSILMAGMNTMSHAMSPLADEPWFMDLFLSFKNPILGVIAGAVLTAVLQSSSASVGILQALTSTGAVTYSAAVPIIMGQNIGTTVTALISSAGANKNAKRTAFVHLYFNVIGTILFLCGFYGLNALISFAFFNETANTFGIAIVHTIFNIVTTAILLPFNRLLEKLAILTVPDSPSDTKQENTLLDERLLTTPSVAVGRAMLTGGDMAEICRTALLQAMSTTRVWNDAIADEVIRKEDAVDHYEDVLGTYLVKLSAKHLSVEDNRSVNTLLHTIGDFERVSDHAVNIIKTAQEIRDKDIKFSEEALNDLSVLEAAVQDIVNRTVDAFQKCDTYAAGKIEPLEQVVDGLVREVKTRHIARLQAGVCTIEYGFVLDDLLTNYERIADHCSNIAVAMIEVAADKFDTHEYLNNVKHGGSVKFERRYEKYRGRYTFPPEAYTESAPADSKE</sequence>
<gene>
    <name evidence="8" type="ORF">SAMN02745178_01965</name>
</gene>
<keyword evidence="9" id="KW-1185">Reference proteome</keyword>